<dbReference type="Proteomes" id="UP001152300">
    <property type="component" value="Unassembled WGS sequence"/>
</dbReference>
<protein>
    <submittedName>
        <fullName evidence="2">Uncharacterized protein</fullName>
    </submittedName>
</protein>
<name>A0A9X0DJ73_9HELO</name>
<comment type="caution">
    <text evidence="2">The sequence shown here is derived from an EMBL/GenBank/DDBJ whole genome shotgun (WGS) entry which is preliminary data.</text>
</comment>
<gene>
    <name evidence="2" type="ORF">OCU04_008009</name>
</gene>
<dbReference type="AlphaFoldDB" id="A0A9X0DJ73"/>
<evidence type="ECO:0000313" key="3">
    <source>
        <dbReference type="Proteomes" id="UP001152300"/>
    </source>
</evidence>
<proteinExistence type="predicted"/>
<feature type="region of interest" description="Disordered" evidence="1">
    <location>
        <begin position="60"/>
        <end position="79"/>
    </location>
</feature>
<dbReference type="EMBL" id="JAPEIS010000009">
    <property type="protein sequence ID" value="KAJ8062748.1"/>
    <property type="molecule type" value="Genomic_DNA"/>
</dbReference>
<evidence type="ECO:0000313" key="2">
    <source>
        <dbReference type="EMBL" id="KAJ8062748.1"/>
    </source>
</evidence>
<reference evidence="2" key="1">
    <citation type="submission" date="2022-11" db="EMBL/GenBank/DDBJ databases">
        <title>Genome Resource of Sclerotinia nivalis Strain SnTB1, a Plant Pathogen Isolated from American Ginseng.</title>
        <authorList>
            <person name="Fan S."/>
        </authorList>
    </citation>
    <scope>NUCLEOTIDE SEQUENCE</scope>
    <source>
        <strain evidence="2">SnTB1</strain>
    </source>
</reference>
<evidence type="ECO:0000256" key="1">
    <source>
        <dbReference type="SAM" id="MobiDB-lite"/>
    </source>
</evidence>
<dbReference type="OrthoDB" id="4710221at2759"/>
<accession>A0A9X0DJ73</accession>
<keyword evidence="3" id="KW-1185">Reference proteome</keyword>
<sequence length="523" mass="60629">MDSVPTRNHRRLFARRNGFTLEQSHKSLLFCATVRNAGAVASDSDRRIIISESKSKRNTNIKRHSKLGKQPDSEKTSKRGIPSSWWRVYIASLKISAAKINSFLQKQLSIYLYTYSYMNIQLCTFCSIETFVSCDYIEPALHFGGFDKILEFQDILNLIRIPPNSRIHDHHTYEMKLDIINMLEETLVSTISHLHTKHISYPIKNTEQPFFVYTRSLRKSNTEKATLRLLLGYNEHASWMSDNLSATWRSDEIEHAGSLFHLPKLLIKLRDSPNKISLDTRDNRILTKYLKFEQRYGYHFDLCSEKIASMTFELTRCISYHYALRKEGTKACAIFDVFFPKCDSSLVPLPPLSSRHLPLDICAFYRKVLRQGRGVGNDTNNSNVSQYSSILTEVDNANGDKNDTKNTPNRTIIHEENKDRQEGFNKVPLDNNLFKTDFQHLKGEQDDEDSMVAISNKSLAHLIYICAEASMIYLSDEEDIRQWWFLALKLYDAFLSEPLLKSRSDRICAGRAYGYREMMMENR</sequence>
<organism evidence="2 3">
    <name type="scientific">Sclerotinia nivalis</name>
    <dbReference type="NCBI Taxonomy" id="352851"/>
    <lineage>
        <taxon>Eukaryota</taxon>
        <taxon>Fungi</taxon>
        <taxon>Dikarya</taxon>
        <taxon>Ascomycota</taxon>
        <taxon>Pezizomycotina</taxon>
        <taxon>Leotiomycetes</taxon>
        <taxon>Helotiales</taxon>
        <taxon>Sclerotiniaceae</taxon>
        <taxon>Sclerotinia</taxon>
    </lineage>
</organism>